<evidence type="ECO:0000313" key="2">
    <source>
        <dbReference type="EMBL" id="ADM28625.1"/>
    </source>
</evidence>
<dbReference type="Gene3D" id="3.40.50.620">
    <property type="entry name" value="HUPs"/>
    <property type="match status" value="1"/>
</dbReference>
<dbReference type="InterPro" id="IPR014729">
    <property type="entry name" value="Rossmann-like_a/b/a_fold"/>
</dbReference>
<dbReference type="EMBL" id="CP002098">
    <property type="protein sequence ID" value="ADM28625.1"/>
    <property type="molecule type" value="Genomic_DNA"/>
</dbReference>
<dbReference type="PANTHER" id="PTHR43169:SF2">
    <property type="entry name" value="NAD_GMP SYNTHASE DOMAIN-CONTAINING PROTEIN"/>
    <property type="match status" value="1"/>
</dbReference>
<dbReference type="InterPro" id="IPR005232">
    <property type="entry name" value="LarE"/>
</dbReference>
<dbReference type="AlphaFoldDB" id="E0SSP0"/>
<protein>
    <submittedName>
        <fullName evidence="2">PP-loop domain protein</fullName>
    </submittedName>
</protein>
<dbReference type="InterPro" id="IPR022310">
    <property type="entry name" value="NAD/GMP_synthase"/>
</dbReference>
<dbReference type="BioCyc" id="IAGG583356:GHAH-1816-MONOMER"/>
<dbReference type="PANTHER" id="PTHR43169">
    <property type="entry name" value="EXSB FAMILY PROTEIN"/>
    <property type="match status" value="1"/>
</dbReference>
<accession>E0SSP0</accession>
<evidence type="ECO:0000259" key="1">
    <source>
        <dbReference type="Pfam" id="PF02540"/>
    </source>
</evidence>
<dbReference type="Proteomes" id="UP000001304">
    <property type="component" value="Chromosome"/>
</dbReference>
<dbReference type="STRING" id="583356.Igag_1828"/>
<name>E0SSP0_IGNAA</name>
<feature type="domain" description="NAD/GMP synthase" evidence="1">
    <location>
        <begin position="31"/>
        <end position="101"/>
    </location>
</feature>
<dbReference type="PIRSF" id="PIRSF006661">
    <property type="entry name" value="PP-lp_UCP006661"/>
    <property type="match status" value="1"/>
</dbReference>
<dbReference type="NCBIfam" id="TIGR00268">
    <property type="entry name" value="ATP-dependent sacrificial sulfur transferase LarE"/>
    <property type="match status" value="1"/>
</dbReference>
<gene>
    <name evidence="2" type="ordered locus">Igag_1828</name>
</gene>
<keyword evidence="3" id="KW-1185">Reference proteome</keyword>
<sequence>MIVKRSKVKGFVMKTSVDLRKLEKIKEAIREKEKIVVMFSGGVDSTLLAKLAYDVLGNNAIAVTIDSPVIPRSEIRDAIQIAKLIGIRHEVIEIDELRNKYLVENPPDRCYLCRKFRDAIVKNWAKRIGFDVVADGLHYTDLEDYRPGIAASTEDGIWHPFIEFQVTKDEIREYSRLLGLPTWSKPSVACLCSRFPYGFGLTRERVEMVEKAEEFLKSLGFREVRVRYFPYNIAIIEVDDIEKAIKEKNRIIEQLKAIGFSFISVDLEGFKSGKLNRTVLWYYLKEEKHDQSKHLSIQ</sequence>
<organism evidence="2 3">
    <name type="scientific">Ignisphaera aggregans (strain DSM 17230 / JCM 13409 / AQ1.S1)</name>
    <dbReference type="NCBI Taxonomy" id="583356"/>
    <lineage>
        <taxon>Archaea</taxon>
        <taxon>Thermoproteota</taxon>
        <taxon>Thermoprotei</taxon>
        <taxon>Desulfurococcales</taxon>
        <taxon>Desulfurococcaceae</taxon>
        <taxon>Ignisphaera</taxon>
    </lineage>
</organism>
<dbReference type="HOGENOM" id="CLU_061181_2_0_2"/>
<reference evidence="2 3" key="1">
    <citation type="journal article" date="2010" name="Stand. Genomic Sci.">
        <title>Complete genome sequence of Ignisphaera aggregans type strain (AQ1.S1).</title>
        <authorList>
            <person name="Goker M."/>
            <person name="Held B."/>
            <person name="Lapidus A."/>
            <person name="Nolan M."/>
            <person name="Spring S."/>
            <person name="Yasawong M."/>
            <person name="Lucas S."/>
            <person name="Glavina Del Rio T."/>
            <person name="Tice H."/>
            <person name="Cheng J.F."/>
            <person name="Goodwin L."/>
            <person name="Tapia R."/>
            <person name="Pitluck S."/>
            <person name="Liolios K."/>
            <person name="Ivanova N."/>
            <person name="Mavromatis K."/>
            <person name="Mikhailova N."/>
            <person name="Pati A."/>
            <person name="Chen A."/>
            <person name="Palaniappan K."/>
            <person name="Brambilla E."/>
            <person name="Land M."/>
            <person name="Hauser L."/>
            <person name="Chang Y.J."/>
            <person name="Jeffries C.D."/>
            <person name="Brettin T."/>
            <person name="Detter J.C."/>
            <person name="Han C."/>
            <person name="Rohde M."/>
            <person name="Sikorski J."/>
            <person name="Woyke T."/>
            <person name="Bristow J."/>
            <person name="Eisen J.A."/>
            <person name="Markowitz V."/>
            <person name="Hugenholtz P."/>
            <person name="Kyrpides N.C."/>
            <person name="Klenk H.P."/>
        </authorList>
    </citation>
    <scope>NUCLEOTIDE SEQUENCE [LARGE SCALE GENOMIC DNA]</scope>
    <source>
        <strain evidence="3">DSM 17230 / JCM 13409 / AQ1.S1</strain>
    </source>
</reference>
<dbReference type="InterPro" id="IPR052188">
    <property type="entry name" value="Ni-pincer_cofactor_biosynth"/>
</dbReference>
<dbReference type="CDD" id="cd01990">
    <property type="entry name" value="LarE-like"/>
    <property type="match status" value="1"/>
</dbReference>
<proteinExistence type="predicted"/>
<dbReference type="Pfam" id="PF02540">
    <property type="entry name" value="NAD_synthase"/>
    <property type="match status" value="1"/>
</dbReference>
<dbReference type="SUPFAM" id="SSF52402">
    <property type="entry name" value="Adenine nucleotide alpha hydrolases-like"/>
    <property type="match status" value="1"/>
</dbReference>
<evidence type="ECO:0000313" key="3">
    <source>
        <dbReference type="Proteomes" id="UP000001304"/>
    </source>
</evidence>
<dbReference type="KEGG" id="iag:Igag_1828"/>
<dbReference type="GO" id="GO:0016783">
    <property type="term" value="F:sulfurtransferase activity"/>
    <property type="evidence" value="ECO:0007669"/>
    <property type="project" value="InterPro"/>
</dbReference>
<dbReference type="GO" id="GO:0006163">
    <property type="term" value="P:purine nucleotide metabolic process"/>
    <property type="evidence" value="ECO:0007669"/>
    <property type="project" value="UniProtKB-ARBA"/>
</dbReference>